<evidence type="ECO:0000313" key="3">
    <source>
        <dbReference type="EMBL" id="GGK10736.1"/>
    </source>
</evidence>
<keyword evidence="2" id="KW-0732">Signal</keyword>
<feature type="compositionally biased region" description="Basic and acidic residues" evidence="1">
    <location>
        <begin position="60"/>
        <end position="77"/>
    </location>
</feature>
<feature type="region of interest" description="Disordered" evidence="1">
    <location>
        <begin position="265"/>
        <end position="296"/>
    </location>
</feature>
<gene>
    <name evidence="3" type="ORF">GCM10011583_48590</name>
</gene>
<evidence type="ECO:0000256" key="2">
    <source>
        <dbReference type="SAM" id="SignalP"/>
    </source>
</evidence>
<dbReference type="EMBL" id="BMMV01000017">
    <property type="protein sequence ID" value="GGK10736.1"/>
    <property type="molecule type" value="Genomic_DNA"/>
</dbReference>
<protein>
    <recommendedName>
        <fullName evidence="5">LamG domain-containing protein</fullName>
    </recommendedName>
</protein>
<dbReference type="InterPro" id="IPR013320">
    <property type="entry name" value="ConA-like_dom_sf"/>
</dbReference>
<dbReference type="Proteomes" id="UP000660265">
    <property type="component" value="Unassembled WGS sequence"/>
</dbReference>
<organism evidence="3 4">
    <name type="scientific">Streptomyces camponoticapitis</name>
    <dbReference type="NCBI Taxonomy" id="1616125"/>
    <lineage>
        <taxon>Bacteria</taxon>
        <taxon>Bacillati</taxon>
        <taxon>Actinomycetota</taxon>
        <taxon>Actinomycetes</taxon>
        <taxon>Kitasatosporales</taxon>
        <taxon>Streptomycetaceae</taxon>
        <taxon>Streptomyces</taxon>
    </lineage>
</organism>
<feature type="chain" id="PRO_5046421930" description="LamG domain-containing protein" evidence="2">
    <location>
        <begin position="29"/>
        <end position="326"/>
    </location>
</feature>
<dbReference type="RefSeq" id="WP_189109665.1">
    <property type="nucleotide sequence ID" value="NZ_BMMV01000017.1"/>
</dbReference>
<evidence type="ECO:0000256" key="1">
    <source>
        <dbReference type="SAM" id="MobiDB-lite"/>
    </source>
</evidence>
<proteinExistence type="predicted"/>
<evidence type="ECO:0000313" key="4">
    <source>
        <dbReference type="Proteomes" id="UP000660265"/>
    </source>
</evidence>
<dbReference type="SUPFAM" id="SSF49899">
    <property type="entry name" value="Concanavalin A-like lectins/glucanases"/>
    <property type="match status" value="1"/>
</dbReference>
<feature type="region of interest" description="Disordered" evidence="1">
    <location>
        <begin position="59"/>
        <end position="121"/>
    </location>
</feature>
<comment type="caution">
    <text evidence="3">The sequence shown here is derived from an EMBL/GenBank/DDBJ whole genome shotgun (WGS) entry which is preliminary data.</text>
</comment>
<accession>A0ABQ2EGA7</accession>
<feature type="compositionally biased region" description="Polar residues" evidence="1">
    <location>
        <begin position="106"/>
        <end position="115"/>
    </location>
</feature>
<name>A0ABQ2EGA7_9ACTN</name>
<dbReference type="Pfam" id="PF13385">
    <property type="entry name" value="Laminin_G_3"/>
    <property type="match status" value="1"/>
</dbReference>
<reference evidence="4" key="1">
    <citation type="journal article" date="2019" name="Int. J. Syst. Evol. Microbiol.">
        <title>The Global Catalogue of Microorganisms (GCM) 10K type strain sequencing project: providing services to taxonomists for standard genome sequencing and annotation.</title>
        <authorList>
            <consortium name="The Broad Institute Genomics Platform"/>
            <consortium name="The Broad Institute Genome Sequencing Center for Infectious Disease"/>
            <person name="Wu L."/>
            <person name="Ma J."/>
        </authorList>
    </citation>
    <scope>NUCLEOTIDE SEQUENCE [LARGE SCALE GENOMIC DNA]</scope>
    <source>
        <strain evidence="4">CGMCC 4.7275</strain>
    </source>
</reference>
<keyword evidence="4" id="KW-1185">Reference proteome</keyword>
<sequence length="326" mass="34612">MRADFPGRRLALTLALVTTLLVTAFAPAGDPVALEPVAGEPVAGTAGAASRVPRPVAAYDFEHPVPGDPARERDRGRSGTTLELVNGGAGSRVGDDERRGKVLRTRQVSPTTTGNDDWKAGVYGPQGVPTLGAFNGARQATVMGWFRMTGENPAPNPGTPDPDDRYNAIGLAGILSGTSQGHDVRALLELITVDGEMKVVALGRRVDNGSSQTFAADADWRRILPPGTWVSLAATFDFDAGTMALYRDGRPLPGRYVVPGDPWAVDGAPEPDAASPTDPRGIKIGGSYPQNTQEGNPCDCRMDDLMFFDRALTPAEIMSQYRRTRG</sequence>
<feature type="signal peptide" evidence="2">
    <location>
        <begin position="1"/>
        <end position="28"/>
    </location>
</feature>
<dbReference type="Gene3D" id="2.60.120.200">
    <property type="match status" value="1"/>
</dbReference>
<evidence type="ECO:0008006" key="5">
    <source>
        <dbReference type="Google" id="ProtNLM"/>
    </source>
</evidence>